<evidence type="ECO:0000313" key="4">
    <source>
        <dbReference type="Proteomes" id="UP001203423"/>
    </source>
</evidence>
<gene>
    <name evidence="3" type="ORF">L2764_27510</name>
</gene>
<comment type="caution">
    <text evidence="3">The sequence shown here is derived from an EMBL/GenBank/DDBJ whole genome shotgun (WGS) entry which is preliminary data.</text>
</comment>
<evidence type="ECO:0000313" key="3">
    <source>
        <dbReference type="EMBL" id="MCL1128075.1"/>
    </source>
</evidence>
<dbReference type="Pfam" id="PF01051">
    <property type="entry name" value="Rep3_N"/>
    <property type="match status" value="1"/>
</dbReference>
<accession>A0ABT0LK74</accession>
<evidence type="ECO:0000259" key="2">
    <source>
        <dbReference type="Pfam" id="PF01051"/>
    </source>
</evidence>
<name>A0ABT0LK74_9GAMM</name>
<dbReference type="RefSeq" id="WP_248943503.1">
    <property type="nucleotide sequence ID" value="NZ_JAKIKS010000356.1"/>
</dbReference>
<protein>
    <submittedName>
        <fullName evidence="3">Replication initiation protein</fullName>
    </submittedName>
</protein>
<proteinExistence type="inferred from homology"/>
<comment type="similarity">
    <text evidence="1">Belongs to the initiator RepB protein family.</text>
</comment>
<reference evidence="3 4" key="1">
    <citation type="submission" date="2022-01" db="EMBL/GenBank/DDBJ databases">
        <title>Whole genome-based taxonomy of the Shewanellaceae.</title>
        <authorList>
            <person name="Martin-Rodriguez A.J."/>
        </authorList>
    </citation>
    <scope>NUCLEOTIDE SEQUENCE [LARGE SCALE GENOMIC DNA]</scope>
    <source>
        <strain evidence="3 4">DSM 17177</strain>
    </source>
</reference>
<dbReference type="Proteomes" id="UP001203423">
    <property type="component" value="Unassembled WGS sequence"/>
</dbReference>
<dbReference type="InterPro" id="IPR000525">
    <property type="entry name" value="Initiator_Rep_WH1"/>
</dbReference>
<feature type="domain" description="Initiator Rep protein WH1" evidence="2">
    <location>
        <begin position="6"/>
        <end position="147"/>
    </location>
</feature>
<sequence length="176" mass="20374">MNNLSVSKSNYLIDASYKLNAQAQKLVLACLGKIDSRVSIPKEITITAQEYSELMGIKHNSRRDLYKAADSLFRSIITLKNENETIELHWVQRSVKKHKGEGAITIKWTDDVLQYISQLKNRFTTYKLHHIAQLQSSHSIRVYELLMRFNSTGERIIYLDDFKSALGISDKYSDFR</sequence>
<feature type="non-terminal residue" evidence="3">
    <location>
        <position position="176"/>
    </location>
</feature>
<dbReference type="EMBL" id="JAKIKS010000356">
    <property type="protein sequence ID" value="MCL1128075.1"/>
    <property type="molecule type" value="Genomic_DNA"/>
</dbReference>
<dbReference type="InterPro" id="IPR036390">
    <property type="entry name" value="WH_DNA-bd_sf"/>
</dbReference>
<evidence type="ECO:0000256" key="1">
    <source>
        <dbReference type="ARBA" id="ARBA00038283"/>
    </source>
</evidence>
<dbReference type="Gene3D" id="1.10.10.10">
    <property type="entry name" value="Winged helix-like DNA-binding domain superfamily/Winged helix DNA-binding domain"/>
    <property type="match status" value="2"/>
</dbReference>
<dbReference type="InterPro" id="IPR036388">
    <property type="entry name" value="WH-like_DNA-bd_sf"/>
</dbReference>
<organism evidence="3 4">
    <name type="scientific">Shewanella surugensis</name>
    <dbReference type="NCBI Taxonomy" id="212020"/>
    <lineage>
        <taxon>Bacteria</taxon>
        <taxon>Pseudomonadati</taxon>
        <taxon>Pseudomonadota</taxon>
        <taxon>Gammaproteobacteria</taxon>
        <taxon>Alteromonadales</taxon>
        <taxon>Shewanellaceae</taxon>
        <taxon>Shewanella</taxon>
    </lineage>
</organism>
<dbReference type="SUPFAM" id="SSF46785">
    <property type="entry name" value="Winged helix' DNA-binding domain"/>
    <property type="match status" value="2"/>
</dbReference>
<keyword evidence="4" id="KW-1185">Reference proteome</keyword>